<dbReference type="Gene3D" id="3.90.280.10">
    <property type="entry name" value="PEBP-like"/>
    <property type="match status" value="1"/>
</dbReference>
<feature type="signal peptide" evidence="1">
    <location>
        <begin position="1"/>
        <end position="17"/>
    </location>
</feature>
<feature type="chain" id="PRO_5015577584" description="Phosphatidylethanolamine-binding protein" evidence="1">
    <location>
        <begin position="18"/>
        <end position="248"/>
    </location>
</feature>
<dbReference type="Pfam" id="PF01161">
    <property type="entry name" value="PBP"/>
    <property type="match status" value="1"/>
</dbReference>
<keyword evidence="3" id="KW-1185">Reference proteome</keyword>
<reference evidence="2" key="1">
    <citation type="submission" date="2017-12" db="EMBL/GenBank/DDBJ databases">
        <title>Gene loss provides genomic basis for host adaptation in cereal stripe rust fungi.</title>
        <authorList>
            <person name="Xia C."/>
        </authorList>
    </citation>
    <scope>NUCLEOTIDE SEQUENCE [LARGE SCALE GENOMIC DNA]</scope>
    <source>
        <strain evidence="2">93-210</strain>
    </source>
</reference>
<dbReference type="CDD" id="cd00866">
    <property type="entry name" value="PEBP_euk"/>
    <property type="match status" value="1"/>
</dbReference>
<protein>
    <recommendedName>
        <fullName evidence="4">Phosphatidylethanolamine-binding protein</fullName>
    </recommendedName>
</protein>
<evidence type="ECO:0008006" key="4">
    <source>
        <dbReference type="Google" id="ProtNLM"/>
    </source>
</evidence>
<dbReference type="AlphaFoldDB" id="A0A2S4VJE2"/>
<evidence type="ECO:0000313" key="2">
    <source>
        <dbReference type="EMBL" id="POW09568.1"/>
    </source>
</evidence>
<feature type="non-terminal residue" evidence="2">
    <location>
        <position position="1"/>
    </location>
</feature>
<accession>A0A2S4VJE2</accession>
<dbReference type="PANTHER" id="PTHR11362:SF82">
    <property type="entry name" value="PHOSPHATIDYLETHANOLAMINE-BINDING PROTEIN 4"/>
    <property type="match status" value="1"/>
</dbReference>
<dbReference type="VEuPathDB" id="FungiDB:PSTT_06755"/>
<dbReference type="EMBL" id="PKSL01000054">
    <property type="protein sequence ID" value="POW09568.1"/>
    <property type="molecule type" value="Genomic_DNA"/>
</dbReference>
<evidence type="ECO:0000256" key="1">
    <source>
        <dbReference type="SAM" id="SignalP"/>
    </source>
</evidence>
<organism evidence="2 3">
    <name type="scientific">Puccinia striiformis</name>
    <dbReference type="NCBI Taxonomy" id="27350"/>
    <lineage>
        <taxon>Eukaryota</taxon>
        <taxon>Fungi</taxon>
        <taxon>Dikarya</taxon>
        <taxon>Basidiomycota</taxon>
        <taxon>Pucciniomycotina</taxon>
        <taxon>Pucciniomycetes</taxon>
        <taxon>Pucciniales</taxon>
        <taxon>Pucciniaceae</taxon>
        <taxon>Puccinia</taxon>
    </lineage>
</organism>
<dbReference type="InterPro" id="IPR036610">
    <property type="entry name" value="PEBP-like_sf"/>
</dbReference>
<dbReference type="SUPFAM" id="SSF49777">
    <property type="entry name" value="PEBP-like"/>
    <property type="match status" value="1"/>
</dbReference>
<dbReference type="VEuPathDB" id="FungiDB:PSHT_02799"/>
<keyword evidence="1" id="KW-0732">Signal</keyword>
<proteinExistence type="predicted"/>
<dbReference type="PANTHER" id="PTHR11362">
    <property type="entry name" value="PHOSPHATIDYLETHANOLAMINE-BINDING PROTEIN"/>
    <property type="match status" value="1"/>
</dbReference>
<name>A0A2S4VJE2_9BASI</name>
<feature type="non-terminal residue" evidence="2">
    <location>
        <position position="248"/>
    </location>
</feature>
<evidence type="ECO:0000313" key="3">
    <source>
        <dbReference type="Proteomes" id="UP000239156"/>
    </source>
</evidence>
<sequence>LIQLVISLPSFLITTTATPVCPSPKVPDSSILKDTMNAFAIGGVVPDLLPEFTPVAMMRVEYCNNGIYLFLSADPNKLLYHPNPFGTVFFPGQRVPQSLTLEQPTIRIRSPPHQPPSLLCLRILITLLLCWIRMFLVGLIQPWARHMLATGVKLKTNDPYFDLDFPVKPLSPYFPPAPPEATGFHRYTFLLYYGQPSPESIQDFDRKYPSRYNFDLRQFVAEAGLCDPIAGTFMFTENSKDEAETLVH</sequence>
<comment type="caution">
    <text evidence="2">The sequence shown here is derived from an EMBL/GenBank/DDBJ whole genome shotgun (WGS) entry which is preliminary data.</text>
</comment>
<dbReference type="InterPro" id="IPR008914">
    <property type="entry name" value="PEBP"/>
</dbReference>
<dbReference type="InterPro" id="IPR035810">
    <property type="entry name" value="PEBP_euk"/>
</dbReference>
<dbReference type="Proteomes" id="UP000239156">
    <property type="component" value="Unassembled WGS sequence"/>
</dbReference>
<gene>
    <name evidence="2" type="ORF">PSTT_06755</name>
</gene>